<dbReference type="Proteomes" id="UP000016496">
    <property type="component" value="Unassembled WGS sequence"/>
</dbReference>
<evidence type="ECO:0000313" key="2">
    <source>
        <dbReference type="Proteomes" id="UP000016496"/>
    </source>
</evidence>
<comment type="caution">
    <text evidence="1">The sequence shown here is derived from an EMBL/GenBank/DDBJ whole genome shotgun (WGS) entry which is preliminary data.</text>
</comment>
<proteinExistence type="predicted"/>
<accession>U2DXP8</accession>
<organism evidence="1 2">
    <name type="scientific">Bacteroides pyogenes F0041</name>
    <dbReference type="NCBI Taxonomy" id="1321819"/>
    <lineage>
        <taxon>Bacteria</taxon>
        <taxon>Pseudomonadati</taxon>
        <taxon>Bacteroidota</taxon>
        <taxon>Bacteroidia</taxon>
        <taxon>Bacteroidales</taxon>
        <taxon>Bacteroidaceae</taxon>
        <taxon>Bacteroides</taxon>
    </lineage>
</organism>
<dbReference type="AlphaFoldDB" id="U2DXP8"/>
<name>U2DXP8_9BACE</name>
<evidence type="ECO:0000313" key="1">
    <source>
        <dbReference type="EMBL" id="ERI84636.1"/>
    </source>
</evidence>
<gene>
    <name evidence="1" type="ORF">HMPREF1981_02273</name>
</gene>
<dbReference type="HOGENOM" id="CLU_1933834_0_0_10"/>
<sequence length="130" mass="14557">MKNIQHAENKLGMFLLENKLIKSRMLNNHLNFESHFSLSHTTNNFVDTARVNHDFEGSIYPSPNGLGETGDVPHSSNDKGLEINERINLDYRLSANHETGYYTYNTKTGECSQTPIITAVGVPSSLVAFE</sequence>
<reference evidence="1 2" key="1">
    <citation type="submission" date="2013-08" db="EMBL/GenBank/DDBJ databases">
        <authorList>
            <person name="Weinstock G."/>
            <person name="Sodergren E."/>
            <person name="Wylie T."/>
            <person name="Fulton L."/>
            <person name="Fulton R."/>
            <person name="Fronick C."/>
            <person name="O'Laughlin M."/>
            <person name="Godfrey J."/>
            <person name="Miner T."/>
            <person name="Herter B."/>
            <person name="Appelbaum E."/>
            <person name="Cordes M."/>
            <person name="Lek S."/>
            <person name="Wollam A."/>
            <person name="Pepin K.H."/>
            <person name="Palsikar V.B."/>
            <person name="Mitreva M."/>
            <person name="Wilson R.K."/>
        </authorList>
    </citation>
    <scope>NUCLEOTIDE SEQUENCE [LARGE SCALE GENOMIC DNA]</scope>
    <source>
        <strain evidence="1 2">F0041</strain>
    </source>
</reference>
<dbReference type="PATRIC" id="fig|1321819.3.peg.2098"/>
<dbReference type="EMBL" id="AWSV01000119">
    <property type="protein sequence ID" value="ERI84636.1"/>
    <property type="molecule type" value="Genomic_DNA"/>
</dbReference>
<protein>
    <submittedName>
        <fullName evidence="1">Uncharacterized protein</fullName>
    </submittedName>
</protein>